<comment type="caution">
    <text evidence="1">The sequence shown here is derived from an EMBL/GenBank/DDBJ whole genome shotgun (WGS) entry which is preliminary data.</text>
</comment>
<gene>
    <name evidence="1" type="ORF">SD77_1272</name>
</gene>
<accession>A0ABR5AS62</accession>
<keyword evidence="2" id="KW-1185">Reference proteome</keyword>
<dbReference type="EMBL" id="JXLP01000013">
    <property type="protein sequence ID" value="KIL77599.1"/>
    <property type="molecule type" value="Genomic_DNA"/>
</dbReference>
<sequence length="57" mass="6539">MEKGDVSQYRESPSLYLKKEANDEVLEISSTGYGLEPVLREESRSGHSLLQMKEKHE</sequence>
<dbReference type="Proteomes" id="UP000031982">
    <property type="component" value="Unassembled WGS sequence"/>
</dbReference>
<dbReference type="RefSeq" id="WP_156136630.1">
    <property type="nucleotide sequence ID" value="NZ_JARTHD010000021.1"/>
</dbReference>
<organism evidence="1 2">
    <name type="scientific">Bacillus badius</name>
    <dbReference type="NCBI Taxonomy" id="1455"/>
    <lineage>
        <taxon>Bacteria</taxon>
        <taxon>Bacillati</taxon>
        <taxon>Bacillota</taxon>
        <taxon>Bacilli</taxon>
        <taxon>Bacillales</taxon>
        <taxon>Bacillaceae</taxon>
        <taxon>Pseudobacillus</taxon>
    </lineage>
</organism>
<reference evidence="1 2" key="1">
    <citation type="submission" date="2015-01" db="EMBL/GenBank/DDBJ databases">
        <title>Genome Assembly of Bacillus badius MTCC 1458.</title>
        <authorList>
            <person name="Verma A."/>
            <person name="Khatri I."/>
            <person name="Mual P."/>
            <person name="Subramanian S."/>
            <person name="Krishnamurthi S."/>
        </authorList>
    </citation>
    <scope>NUCLEOTIDE SEQUENCE [LARGE SCALE GENOMIC DNA]</scope>
    <source>
        <strain evidence="1 2">MTCC 1458</strain>
    </source>
</reference>
<name>A0ABR5AS62_BACBA</name>
<proteinExistence type="predicted"/>
<evidence type="ECO:0000313" key="2">
    <source>
        <dbReference type="Proteomes" id="UP000031982"/>
    </source>
</evidence>
<evidence type="ECO:0000313" key="1">
    <source>
        <dbReference type="EMBL" id="KIL77599.1"/>
    </source>
</evidence>
<protein>
    <submittedName>
        <fullName evidence="1">Uncharacterized protein</fullName>
    </submittedName>
</protein>